<dbReference type="CDD" id="cd06261">
    <property type="entry name" value="TM_PBP2"/>
    <property type="match status" value="1"/>
</dbReference>
<keyword evidence="10" id="KW-1185">Reference proteome</keyword>
<dbReference type="SUPFAM" id="SSF161098">
    <property type="entry name" value="MetI-like"/>
    <property type="match status" value="1"/>
</dbReference>
<dbReference type="GO" id="GO:0055085">
    <property type="term" value="P:transmembrane transport"/>
    <property type="evidence" value="ECO:0007669"/>
    <property type="project" value="InterPro"/>
</dbReference>
<feature type="transmembrane region" description="Helical" evidence="7">
    <location>
        <begin position="107"/>
        <end position="128"/>
    </location>
</feature>
<proteinExistence type="inferred from homology"/>
<comment type="caution">
    <text evidence="9">The sequence shown here is derived from an EMBL/GenBank/DDBJ whole genome shotgun (WGS) entry which is preliminary data.</text>
</comment>
<keyword evidence="6 7" id="KW-0472">Membrane</keyword>
<evidence type="ECO:0000256" key="1">
    <source>
        <dbReference type="ARBA" id="ARBA00004651"/>
    </source>
</evidence>
<feature type="transmembrane region" description="Helical" evidence="7">
    <location>
        <begin position="254"/>
        <end position="272"/>
    </location>
</feature>
<keyword evidence="3" id="KW-1003">Cell membrane</keyword>
<dbReference type="GO" id="GO:0005886">
    <property type="term" value="C:plasma membrane"/>
    <property type="evidence" value="ECO:0007669"/>
    <property type="project" value="UniProtKB-SubCell"/>
</dbReference>
<evidence type="ECO:0000313" key="9">
    <source>
        <dbReference type="EMBL" id="MCK8489778.1"/>
    </source>
</evidence>
<dbReference type="AlphaFoldDB" id="A0A9X1Y3B8"/>
<organism evidence="9 10">
    <name type="scientific">Paenibacillus mellifer</name>
    <dbReference type="NCBI Taxonomy" id="2937794"/>
    <lineage>
        <taxon>Bacteria</taxon>
        <taxon>Bacillati</taxon>
        <taxon>Bacillota</taxon>
        <taxon>Bacilli</taxon>
        <taxon>Bacillales</taxon>
        <taxon>Paenibacillaceae</taxon>
        <taxon>Paenibacillus</taxon>
    </lineage>
</organism>
<dbReference type="Gene3D" id="1.10.3720.10">
    <property type="entry name" value="MetI-like"/>
    <property type="match status" value="1"/>
</dbReference>
<dbReference type="InterPro" id="IPR050901">
    <property type="entry name" value="BP-dep_ABC_trans_perm"/>
</dbReference>
<dbReference type="RefSeq" id="WP_248553763.1">
    <property type="nucleotide sequence ID" value="NZ_JALPRK010000029.1"/>
</dbReference>
<evidence type="ECO:0000256" key="3">
    <source>
        <dbReference type="ARBA" id="ARBA00022475"/>
    </source>
</evidence>
<dbReference type="InterPro" id="IPR035906">
    <property type="entry name" value="MetI-like_sf"/>
</dbReference>
<evidence type="ECO:0000256" key="4">
    <source>
        <dbReference type="ARBA" id="ARBA00022692"/>
    </source>
</evidence>
<comment type="similarity">
    <text evidence="7">Belongs to the binding-protein-dependent transport system permease family.</text>
</comment>
<feature type="transmembrane region" description="Helical" evidence="7">
    <location>
        <begin position="148"/>
        <end position="167"/>
    </location>
</feature>
<feature type="transmembrane region" description="Helical" evidence="7">
    <location>
        <begin position="9"/>
        <end position="31"/>
    </location>
</feature>
<dbReference type="Pfam" id="PF00528">
    <property type="entry name" value="BPD_transp_1"/>
    <property type="match status" value="1"/>
</dbReference>
<evidence type="ECO:0000256" key="5">
    <source>
        <dbReference type="ARBA" id="ARBA00022989"/>
    </source>
</evidence>
<evidence type="ECO:0000313" key="10">
    <source>
        <dbReference type="Proteomes" id="UP001139534"/>
    </source>
</evidence>
<accession>A0A9X1Y3B8</accession>
<feature type="domain" description="ABC transmembrane type-1" evidence="8">
    <location>
        <begin position="69"/>
        <end position="272"/>
    </location>
</feature>
<comment type="subcellular location">
    <subcellularLocation>
        <location evidence="1 7">Cell membrane</location>
        <topology evidence="1 7">Multi-pass membrane protein</topology>
    </subcellularLocation>
</comment>
<gene>
    <name evidence="9" type="ORF">M0651_21645</name>
</gene>
<feature type="transmembrane region" description="Helical" evidence="7">
    <location>
        <begin position="205"/>
        <end position="227"/>
    </location>
</feature>
<protein>
    <submittedName>
        <fullName evidence="9">Carbohydrate ABC transporter permease</fullName>
    </submittedName>
</protein>
<keyword evidence="4 7" id="KW-0812">Transmembrane</keyword>
<dbReference type="Proteomes" id="UP001139534">
    <property type="component" value="Unassembled WGS sequence"/>
</dbReference>
<name>A0A9X1Y3B8_9BACL</name>
<evidence type="ECO:0000256" key="7">
    <source>
        <dbReference type="RuleBase" id="RU363032"/>
    </source>
</evidence>
<reference evidence="9" key="1">
    <citation type="submission" date="2022-04" db="EMBL/GenBank/DDBJ databases">
        <authorList>
            <person name="Seo M.-J."/>
        </authorList>
    </citation>
    <scope>NUCLEOTIDE SEQUENCE</scope>
    <source>
        <strain evidence="9">MBLB2552</strain>
    </source>
</reference>
<keyword evidence="2 7" id="KW-0813">Transport</keyword>
<keyword evidence="5 7" id="KW-1133">Transmembrane helix</keyword>
<evidence type="ECO:0000259" key="8">
    <source>
        <dbReference type="PROSITE" id="PS50928"/>
    </source>
</evidence>
<dbReference type="PANTHER" id="PTHR32243">
    <property type="entry name" value="MALTOSE TRANSPORT SYSTEM PERMEASE-RELATED"/>
    <property type="match status" value="1"/>
</dbReference>
<feature type="transmembrane region" description="Helical" evidence="7">
    <location>
        <begin position="73"/>
        <end position="95"/>
    </location>
</feature>
<dbReference type="EMBL" id="JALPRK010000029">
    <property type="protein sequence ID" value="MCK8489778.1"/>
    <property type="molecule type" value="Genomic_DNA"/>
</dbReference>
<dbReference type="InterPro" id="IPR000515">
    <property type="entry name" value="MetI-like"/>
</dbReference>
<dbReference type="PANTHER" id="PTHR32243:SF24">
    <property type="entry name" value="DIACETYLCHITOBIOSE UPTAKE SYSTEM PERMEASE PROTEIN NGCG"/>
    <property type="match status" value="1"/>
</dbReference>
<sequence length="287" mass="31702">MKADKGYKWFIYVILSLLALSIVVPMIWVLLASLKQKSEFYGDPWGLPAGVYLQNYFDAFTDAHMGSYLLNSLFTTVLGLAILLVVAVPAAYVLARYRFRGRMILNLLLMGGLFINVNYIVVPIFLMLLDGDRLLGGWFPDGLLIDNLAVLSVVYAATAIPFTIYLLSGYFQTIPEVFEEAAAIDGCSHVRTMLSIMAPMARPSIVTVILFNFLAFWNDYIIALTLLPGPNKTLPVGLLNLMTAQKAAANYGRLYAGLVIVMVPALILYVLVQRRLVEGMTAGGTRE</sequence>
<evidence type="ECO:0000256" key="2">
    <source>
        <dbReference type="ARBA" id="ARBA00022448"/>
    </source>
</evidence>
<evidence type="ECO:0000256" key="6">
    <source>
        <dbReference type="ARBA" id="ARBA00023136"/>
    </source>
</evidence>
<dbReference type="PROSITE" id="PS50928">
    <property type="entry name" value="ABC_TM1"/>
    <property type="match status" value="1"/>
</dbReference>